<protein>
    <submittedName>
        <fullName evidence="1">Uncharacterized protein</fullName>
    </submittedName>
</protein>
<dbReference type="AlphaFoldDB" id="A0A6A4RDY9"/>
<dbReference type="Proteomes" id="UP000441586">
    <property type="component" value="Unassembled WGS sequence"/>
</dbReference>
<name>A0A6A4RDY9_9RHOB</name>
<proteinExistence type="predicted"/>
<gene>
    <name evidence="1" type="ORF">GP644_07675</name>
</gene>
<accession>A0A6A4RDY9</accession>
<organism evidence="1 2">
    <name type="scientific">Parasedimentitalea maritima</name>
    <dbReference type="NCBI Taxonomy" id="2578117"/>
    <lineage>
        <taxon>Bacteria</taxon>
        <taxon>Pseudomonadati</taxon>
        <taxon>Pseudomonadota</taxon>
        <taxon>Alphaproteobacteria</taxon>
        <taxon>Rhodobacterales</taxon>
        <taxon>Paracoccaceae</taxon>
        <taxon>Parasedimentitalea</taxon>
    </lineage>
</organism>
<comment type="caution">
    <text evidence="1">The sequence shown here is derived from an EMBL/GenBank/DDBJ whole genome shotgun (WGS) entry which is preliminary data.</text>
</comment>
<evidence type="ECO:0000313" key="2">
    <source>
        <dbReference type="Proteomes" id="UP000441586"/>
    </source>
</evidence>
<dbReference type="RefSeq" id="WP_158978423.1">
    <property type="nucleotide sequence ID" value="NZ_WSFO01000003.1"/>
</dbReference>
<evidence type="ECO:0000313" key="1">
    <source>
        <dbReference type="EMBL" id="KAE9631087.1"/>
    </source>
</evidence>
<reference evidence="1 2" key="1">
    <citation type="submission" date="2019-12" db="EMBL/GenBank/DDBJ databases">
        <authorList>
            <person name="Zhang Y.-J."/>
        </authorList>
    </citation>
    <scope>NUCLEOTIDE SEQUENCE [LARGE SCALE GENOMIC DNA]</scope>
    <source>
        <strain evidence="1 2">H18S-6</strain>
    </source>
</reference>
<sequence length="56" mass="5608">MSVKWMFAIAIALTGAAAGTALYVNSLRACACMPVIVDQDGTVVDAGVTASPDCGC</sequence>
<dbReference type="EMBL" id="WSFO01000003">
    <property type="protein sequence ID" value="KAE9631087.1"/>
    <property type="molecule type" value="Genomic_DNA"/>
</dbReference>